<gene>
    <name evidence="1" type="ORF">BAU18_002244</name>
</gene>
<dbReference type="EMBL" id="MAEI02000001">
    <property type="protein sequence ID" value="MEO1782630.1"/>
    <property type="molecule type" value="Genomic_DNA"/>
</dbReference>
<reference evidence="2" key="1">
    <citation type="submission" date="2016-06" db="EMBL/GenBank/DDBJ databases">
        <title>Four novel species of enterococci isolated from chicken manure.</title>
        <authorList>
            <person name="Van Tyne D."/>
        </authorList>
    </citation>
    <scope>NUCLEOTIDE SEQUENCE [LARGE SCALE GENOMIC DNA]</scope>
    <source>
        <strain evidence="2">JM9A</strain>
    </source>
</reference>
<dbReference type="RefSeq" id="WP_161869651.1">
    <property type="nucleotide sequence ID" value="NZ_JAQFAM010000007.1"/>
</dbReference>
<reference evidence="1 2" key="2">
    <citation type="submission" date="2024-02" db="EMBL/GenBank/DDBJ databases">
        <title>The Genome Sequence of Enterococcus diestrammenae JM9A.</title>
        <authorList>
            <person name="Earl A."/>
            <person name="Manson A."/>
            <person name="Gilmore M."/>
            <person name="Sanders J."/>
            <person name="Shea T."/>
            <person name="Howe W."/>
            <person name="Livny J."/>
            <person name="Cuomo C."/>
            <person name="Neafsey D."/>
            <person name="Birren B."/>
        </authorList>
    </citation>
    <scope>NUCLEOTIDE SEQUENCE [LARGE SCALE GENOMIC DNA]</scope>
    <source>
        <strain evidence="1 2">JM9A</strain>
    </source>
</reference>
<evidence type="ECO:0008006" key="3">
    <source>
        <dbReference type="Google" id="ProtNLM"/>
    </source>
</evidence>
<evidence type="ECO:0000313" key="2">
    <source>
        <dbReference type="Proteomes" id="UP001429357"/>
    </source>
</evidence>
<name>A0ABV0F3I4_9ENTE</name>
<organism evidence="1 2">
    <name type="scientific">Enterococcus diestrammenae</name>
    <dbReference type="NCBI Taxonomy" id="1155073"/>
    <lineage>
        <taxon>Bacteria</taxon>
        <taxon>Bacillati</taxon>
        <taxon>Bacillota</taxon>
        <taxon>Bacilli</taxon>
        <taxon>Lactobacillales</taxon>
        <taxon>Enterococcaceae</taxon>
        <taxon>Enterococcus</taxon>
    </lineage>
</organism>
<accession>A0ABV0F3I4</accession>
<proteinExistence type="predicted"/>
<comment type="caution">
    <text evidence="1">The sequence shown here is derived from an EMBL/GenBank/DDBJ whole genome shotgun (WGS) entry which is preliminary data.</text>
</comment>
<dbReference type="Pfam" id="PF11184">
    <property type="entry name" value="DUF2969"/>
    <property type="match status" value="1"/>
</dbReference>
<keyword evidence="2" id="KW-1185">Reference proteome</keyword>
<dbReference type="Proteomes" id="UP001429357">
    <property type="component" value="Unassembled WGS sequence"/>
</dbReference>
<dbReference type="InterPro" id="IPR021351">
    <property type="entry name" value="DUF2969"/>
</dbReference>
<sequence>MSKKNKDIEVKVEETTRSIKGTEYTVNQLLIGKKMIGEVLTMGPKEHEAFLGEEDLGAYKSVDLAVEAVLMQHNLHD</sequence>
<evidence type="ECO:0000313" key="1">
    <source>
        <dbReference type="EMBL" id="MEO1782630.1"/>
    </source>
</evidence>
<protein>
    <recommendedName>
        <fullName evidence="3">DUF2969 domain-containing protein</fullName>
    </recommendedName>
</protein>